<dbReference type="InterPro" id="IPR050834">
    <property type="entry name" value="Glycosyltransf_2"/>
</dbReference>
<dbReference type="CDD" id="cd03801">
    <property type="entry name" value="GT4_PimA-like"/>
    <property type="match status" value="1"/>
</dbReference>
<evidence type="ECO:0000313" key="5">
    <source>
        <dbReference type="Proteomes" id="UP000253495"/>
    </source>
</evidence>
<feature type="domain" description="Glycosyltransferase 2-like" evidence="3">
    <location>
        <begin position="467"/>
        <end position="614"/>
    </location>
</feature>
<protein>
    <submittedName>
        <fullName evidence="4">Glycosyltransferase involved in cell wall biosynthesis</fullName>
    </submittedName>
</protein>
<organism evidence="4 5">
    <name type="scientific">Halopolyspora algeriensis</name>
    <dbReference type="NCBI Taxonomy" id="1500506"/>
    <lineage>
        <taxon>Bacteria</taxon>
        <taxon>Bacillati</taxon>
        <taxon>Actinomycetota</taxon>
        <taxon>Actinomycetes</taxon>
        <taxon>Actinomycetes incertae sedis</taxon>
        <taxon>Halopolyspora</taxon>
    </lineage>
</organism>
<dbReference type="InterPro" id="IPR029044">
    <property type="entry name" value="Nucleotide-diphossugar_trans"/>
</dbReference>
<feature type="domain" description="Glycosyl transferase family 1" evidence="2">
    <location>
        <begin position="233"/>
        <end position="399"/>
    </location>
</feature>
<accession>A0A368VTA8</accession>
<dbReference type="PANTHER" id="PTHR43685">
    <property type="entry name" value="GLYCOSYLTRANSFERASE"/>
    <property type="match status" value="1"/>
</dbReference>
<dbReference type="Pfam" id="PF00535">
    <property type="entry name" value="Glycos_transf_2"/>
    <property type="match status" value="1"/>
</dbReference>
<dbReference type="Proteomes" id="UP000253495">
    <property type="component" value="Unassembled WGS sequence"/>
</dbReference>
<dbReference type="GO" id="GO:0016757">
    <property type="term" value="F:glycosyltransferase activity"/>
    <property type="evidence" value="ECO:0007669"/>
    <property type="project" value="InterPro"/>
</dbReference>
<dbReference type="OrthoDB" id="3171021at2"/>
<dbReference type="CDD" id="cd00761">
    <property type="entry name" value="Glyco_tranf_GTA_type"/>
    <property type="match status" value="1"/>
</dbReference>
<dbReference type="InterPro" id="IPR001296">
    <property type="entry name" value="Glyco_trans_1"/>
</dbReference>
<evidence type="ECO:0000256" key="1">
    <source>
        <dbReference type="ARBA" id="ARBA00022679"/>
    </source>
</evidence>
<keyword evidence="1 4" id="KW-0808">Transferase</keyword>
<comment type="caution">
    <text evidence="4">The sequence shown here is derived from an EMBL/GenBank/DDBJ whole genome shotgun (WGS) entry which is preliminary data.</text>
</comment>
<dbReference type="Pfam" id="PF00534">
    <property type="entry name" value="Glycos_transf_1"/>
    <property type="match status" value="1"/>
</dbReference>
<dbReference type="GO" id="GO:0044010">
    <property type="term" value="P:single-species biofilm formation"/>
    <property type="evidence" value="ECO:0007669"/>
    <property type="project" value="TreeGrafter"/>
</dbReference>
<evidence type="ECO:0000259" key="3">
    <source>
        <dbReference type="Pfam" id="PF00535"/>
    </source>
</evidence>
<dbReference type="SUPFAM" id="SSF53756">
    <property type="entry name" value="UDP-Glycosyltransferase/glycogen phosphorylase"/>
    <property type="match status" value="1"/>
</dbReference>
<keyword evidence="5" id="KW-1185">Reference proteome</keyword>
<dbReference type="InterPro" id="IPR001173">
    <property type="entry name" value="Glyco_trans_2-like"/>
</dbReference>
<dbReference type="SUPFAM" id="SSF53448">
    <property type="entry name" value="Nucleotide-diphospho-sugar transferases"/>
    <property type="match status" value="1"/>
</dbReference>
<evidence type="ECO:0000313" key="4">
    <source>
        <dbReference type="EMBL" id="RCW43687.1"/>
    </source>
</evidence>
<dbReference type="PANTHER" id="PTHR43685:SF2">
    <property type="entry name" value="GLYCOSYLTRANSFERASE 2-LIKE DOMAIN-CONTAINING PROTEIN"/>
    <property type="match status" value="1"/>
</dbReference>
<dbReference type="EMBL" id="QPJC01000006">
    <property type="protein sequence ID" value="RCW43687.1"/>
    <property type="molecule type" value="Genomic_DNA"/>
</dbReference>
<sequence>MGPLSDQLTQKSMNAWYFSFEFPPEFGGGLSSYMGVVAEAYGRRNDGFLVVFTLSFDQSGLMTTRYLHDNVLLVSLNPRRSLEANSLGWWVNVSRLFERFADLLMVQVESGALNIPRPNYIEFADGFGIGTLTVQQKLCGNSRFAQIPIVVNAHTPTYIINRMNQVPVYRLPNYWTGKMELQALAGADLVIGPSQAILDVLQDELQETGARFRRAEVLHNPFFVEEYESEEQPADFDHFYMASRLTHWKGPEQAIQAMQVLWSAGVEVPLLVYGEDKYFEPADSMYSAYIEKQYKRWVDRGLIQLMGKVPREEIKARARTAFAQLHPSHFDNFPYSVVEAMSEGQVCIAGVDGGIKEIATDGYNIILADVNDPKSFSSALERAMGLNSEERAKFAENAMQTVRSSCDPDFYLTKKEKIVSELEHTEVDGGPSQANDGGLPESFPFLSPPDEACVFPVAESDEGPALSVVIPYFNMGEFVDETIESVTSCTIQNLEIVLVNDGSNDPASIARLDELHKTHGLDEQRLRIVNIPNGGVANARNTGVREARAPLVTLLDPDDLVASRYYEKAIRILRHYANVSFVGAWIEDYNQEGRIRNWATWNAEPPIQLLMNQTNCQSLVYKREAFLQDGEHDSDLRMFLDDWEGVISLLAGGHRGVMIPEPLFRYRIRGDSIFRTKTGLWSLNNEKIVSKHRHLYNTWGAEIAAFLNANGPNNFYHVAGKQSQLPPMRAERDRLAASVRKLKKTIDTMRASETWRVGTAITRPLAVLTRRR</sequence>
<evidence type="ECO:0000259" key="2">
    <source>
        <dbReference type="Pfam" id="PF00534"/>
    </source>
</evidence>
<gene>
    <name evidence="4" type="ORF">DFQ14_106165</name>
</gene>
<dbReference type="RefSeq" id="WP_114453248.1">
    <property type="nucleotide sequence ID" value="NZ_QPJC01000006.1"/>
</dbReference>
<name>A0A368VTA8_9ACTN</name>
<proteinExistence type="predicted"/>
<dbReference type="AlphaFoldDB" id="A0A368VTA8"/>
<dbReference type="Gene3D" id="3.90.550.10">
    <property type="entry name" value="Spore Coat Polysaccharide Biosynthesis Protein SpsA, Chain A"/>
    <property type="match status" value="1"/>
</dbReference>
<reference evidence="4 5" key="1">
    <citation type="submission" date="2018-07" db="EMBL/GenBank/DDBJ databases">
        <title>Genomic Encyclopedia of Type Strains, Phase III (KMG-III): the genomes of soil and plant-associated and newly described type strains.</title>
        <authorList>
            <person name="Whitman W."/>
        </authorList>
    </citation>
    <scope>NUCLEOTIDE SEQUENCE [LARGE SCALE GENOMIC DNA]</scope>
    <source>
        <strain evidence="4 5">CECT 8575</strain>
    </source>
</reference>
<dbReference type="Gene3D" id="3.40.50.2000">
    <property type="entry name" value="Glycogen Phosphorylase B"/>
    <property type="match status" value="1"/>
</dbReference>